<reference evidence="3" key="1">
    <citation type="submission" date="2014-02" db="EMBL/GenBank/DDBJ databases">
        <title>Expanding our view of genomic diversity in Candidatus Accumulibacter clades.</title>
        <authorList>
            <person name="Skennerton C.T."/>
            <person name="Barr J.J."/>
            <person name="Slater F.R."/>
            <person name="Bond P.L."/>
            <person name="Tyson G.W."/>
        </authorList>
    </citation>
    <scope>NUCLEOTIDE SEQUENCE [LARGE SCALE GENOMIC DNA]</scope>
</reference>
<keyword evidence="2" id="KW-1133">Transmembrane helix</keyword>
<protein>
    <submittedName>
        <fullName evidence="3">Uncharacterized protein</fullName>
    </submittedName>
</protein>
<evidence type="ECO:0000313" key="3">
    <source>
        <dbReference type="EMBL" id="EXI66739.1"/>
    </source>
</evidence>
<feature type="region of interest" description="Disordered" evidence="1">
    <location>
        <begin position="103"/>
        <end position="129"/>
    </location>
</feature>
<evidence type="ECO:0000313" key="4">
    <source>
        <dbReference type="Proteomes" id="UP000020218"/>
    </source>
</evidence>
<organism evidence="3 4">
    <name type="scientific">Candidatus Accumulibacter adjunctus</name>
    <dbReference type="NCBI Taxonomy" id="1454001"/>
    <lineage>
        <taxon>Bacteria</taxon>
        <taxon>Pseudomonadati</taxon>
        <taxon>Pseudomonadota</taxon>
        <taxon>Betaproteobacteria</taxon>
        <taxon>Candidatus Accumulibacter</taxon>
    </lineage>
</organism>
<proteinExistence type="predicted"/>
<sequence length="366" mass="39301">MAVDSLLLVLLGALAIGGFVGGRWLRGQAAATRRRVVWIFCGVPLAAFGLIPLGGLLGSDTLGWLGGLSLVFMIPLALPLLFGAALAWWSGRRHPAGSVELPLTSSAQSAPPRPSAAASAARPAAPAARTPPDARRALLLVILAVGCGFWVLIAIGFRLHGQAAPAPLDAGLVPAGVLLIALSVWGLRTLWFRRRAVVERPAATPHRPGSERGSDADWKTQRRRWLEAMAADPRRRVYAERIAAGEPFWTPDRVEYDIDPEKSTCCEHLAPLERAMRRAGVRLRLDGVGRADAVVSTDEAAVRARWPLPRSVCYEERIARERSVDDPPVARWFCADCQSVLCVRSARTEAGLPAFPPAVAGSAPIE</sequence>
<dbReference type="AlphaFoldDB" id="A0A011PKC0"/>
<feature type="transmembrane region" description="Helical" evidence="2">
    <location>
        <begin position="6"/>
        <end position="25"/>
    </location>
</feature>
<dbReference type="PATRIC" id="fig|1454001.3.peg.2367"/>
<feature type="transmembrane region" description="Helical" evidence="2">
    <location>
        <begin position="137"/>
        <end position="159"/>
    </location>
</feature>
<comment type="caution">
    <text evidence="3">The sequence shown here is derived from an EMBL/GenBank/DDBJ whole genome shotgun (WGS) entry which is preliminary data.</text>
</comment>
<name>A0A011PKC0_9PROT</name>
<feature type="transmembrane region" description="Helical" evidence="2">
    <location>
        <begin position="37"/>
        <end position="58"/>
    </location>
</feature>
<dbReference type="Proteomes" id="UP000020218">
    <property type="component" value="Unassembled WGS sequence"/>
</dbReference>
<dbReference type="EMBL" id="JFAX01000013">
    <property type="protein sequence ID" value="EXI66739.1"/>
    <property type="molecule type" value="Genomic_DNA"/>
</dbReference>
<keyword evidence="2" id="KW-0812">Transmembrane</keyword>
<accession>A0A011PKC0</accession>
<gene>
    <name evidence="3" type="ORF">AW08_02322</name>
</gene>
<feature type="transmembrane region" description="Helical" evidence="2">
    <location>
        <begin position="171"/>
        <end position="191"/>
    </location>
</feature>
<keyword evidence="2" id="KW-0472">Membrane</keyword>
<feature type="compositionally biased region" description="Low complexity" evidence="1">
    <location>
        <begin position="105"/>
        <end position="129"/>
    </location>
</feature>
<evidence type="ECO:0000256" key="2">
    <source>
        <dbReference type="SAM" id="Phobius"/>
    </source>
</evidence>
<keyword evidence="4" id="KW-1185">Reference proteome</keyword>
<evidence type="ECO:0000256" key="1">
    <source>
        <dbReference type="SAM" id="MobiDB-lite"/>
    </source>
</evidence>
<feature type="transmembrane region" description="Helical" evidence="2">
    <location>
        <begin position="64"/>
        <end position="89"/>
    </location>
</feature>